<evidence type="ECO:0000256" key="12">
    <source>
        <dbReference type="PIRNR" id="PIRNR038945"/>
    </source>
</evidence>
<dbReference type="EMBL" id="JAPTGC010000002">
    <property type="protein sequence ID" value="MCZ0861974.1"/>
    <property type="molecule type" value="Genomic_DNA"/>
</dbReference>
<dbReference type="InterPro" id="IPR001926">
    <property type="entry name" value="TrpB-like_PALP"/>
</dbReference>
<evidence type="ECO:0000259" key="13">
    <source>
        <dbReference type="Pfam" id="PF00291"/>
    </source>
</evidence>
<feature type="domain" description="Tryptophan synthase beta chain-like PALP" evidence="13">
    <location>
        <begin position="66"/>
        <end position="369"/>
    </location>
</feature>
<evidence type="ECO:0000256" key="10">
    <source>
        <dbReference type="ARBA" id="ARBA00049144"/>
    </source>
</evidence>
<dbReference type="InterPro" id="IPR000634">
    <property type="entry name" value="Ser/Thr_deHydtase_PyrdxlP-BS"/>
</dbReference>
<accession>A0ABT4IJQ7</accession>
<protein>
    <recommendedName>
        <fullName evidence="5 11">Threonine synthase</fullName>
        <ecNumber evidence="4 11">4.2.3.1</ecNumber>
    </recommendedName>
</protein>
<dbReference type="GO" id="GO:0004795">
    <property type="term" value="F:threonine synthase activity"/>
    <property type="evidence" value="ECO:0007669"/>
    <property type="project" value="UniProtKB-EC"/>
</dbReference>
<comment type="caution">
    <text evidence="14">The sequence shown here is derived from an EMBL/GenBank/DDBJ whole genome shotgun (WGS) entry which is preliminary data.</text>
</comment>
<dbReference type="NCBIfam" id="TIGR00260">
    <property type="entry name" value="thrC"/>
    <property type="match status" value="1"/>
</dbReference>
<keyword evidence="7 12" id="KW-0791">Threonine biosynthesis</keyword>
<dbReference type="Gene3D" id="3.40.50.1100">
    <property type="match status" value="2"/>
</dbReference>
<evidence type="ECO:0000313" key="15">
    <source>
        <dbReference type="Proteomes" id="UP001141336"/>
    </source>
</evidence>
<dbReference type="EC" id="4.2.3.1" evidence="4 11"/>
<dbReference type="InterPro" id="IPR036052">
    <property type="entry name" value="TrpB-like_PALP_sf"/>
</dbReference>
<proteinExistence type="inferred from homology"/>
<keyword evidence="8 12" id="KW-0663">Pyridoxal phosphate</keyword>
<dbReference type="InterPro" id="IPR026260">
    <property type="entry name" value="Thr_Synthase_bac/arc"/>
</dbReference>
<dbReference type="Pfam" id="PF00291">
    <property type="entry name" value="PALP"/>
    <property type="match status" value="1"/>
</dbReference>
<dbReference type="RefSeq" id="WP_268922171.1">
    <property type="nucleotide sequence ID" value="NZ_JAPTGC010000002.1"/>
</dbReference>
<dbReference type="InterPro" id="IPR050147">
    <property type="entry name" value="Ser/Thr_Dehydratase"/>
</dbReference>
<evidence type="ECO:0000256" key="5">
    <source>
        <dbReference type="ARBA" id="ARBA00018679"/>
    </source>
</evidence>
<comment type="catalytic activity">
    <reaction evidence="10 12">
        <text>O-phospho-L-homoserine + H2O = L-threonine + phosphate</text>
        <dbReference type="Rhea" id="RHEA:10840"/>
        <dbReference type="ChEBI" id="CHEBI:15377"/>
        <dbReference type="ChEBI" id="CHEBI:43474"/>
        <dbReference type="ChEBI" id="CHEBI:57590"/>
        <dbReference type="ChEBI" id="CHEBI:57926"/>
        <dbReference type="EC" id="4.2.3.1"/>
    </reaction>
</comment>
<organism evidence="14 15">
    <name type="scientific">Methanocorpusculum vombati</name>
    <dbReference type="NCBI Taxonomy" id="3002864"/>
    <lineage>
        <taxon>Archaea</taxon>
        <taxon>Methanobacteriati</taxon>
        <taxon>Methanobacteriota</taxon>
        <taxon>Stenosarchaea group</taxon>
        <taxon>Methanomicrobia</taxon>
        <taxon>Methanomicrobiales</taxon>
        <taxon>Methanocorpusculaceae</taxon>
        <taxon>Methanocorpusculum</taxon>
    </lineage>
</organism>
<comment type="function">
    <text evidence="12">Catalyzes the gamma-elimination of phosphate from L-phosphohomoserine and the beta-addition of water to produce L-threonine.</text>
</comment>
<sequence>MYRLVCVHCGAEYPPDAIVYNCEKCGHLLAVKYDLDKITVSHEELQKRPISVWRYKEFLPVRIEPVTLQEGGTPLYHLKKIGEELGLPNLYAKHEGMNPSGSFKDRGMTLGVSMAKQLGKNIVACASTGNTSASMAVYAAKAGMPAVVLLPAGHVALGKVAQALMHGAKVISIRGNFDRALEMVHELCVTHGIYLLNSINPYRLEGQKTIGFEAVDQLGCVPDRIVLPVGNAGNISAVYKGLCEWRDVGYIDTLPMMTAIQAEGAMPVVNAIKGNLPEVVVEQNPETVASAIRIGAPVNAEKALRAIRETKGCAESVTDEEILAMQRDLARYEGIGVEPASAASVAGIRKLAEQGMLDPKEKIVCVVTGHLLKDPETVIKQCAPPIEIDPTIEALLSVL</sequence>
<dbReference type="SUPFAM" id="SSF53686">
    <property type="entry name" value="Tryptophan synthase beta subunit-like PLP-dependent enzymes"/>
    <property type="match status" value="1"/>
</dbReference>
<evidence type="ECO:0000256" key="3">
    <source>
        <dbReference type="ARBA" id="ARBA00005517"/>
    </source>
</evidence>
<dbReference type="CDD" id="cd01563">
    <property type="entry name" value="Thr-synth_1"/>
    <property type="match status" value="1"/>
</dbReference>
<dbReference type="PROSITE" id="PS00165">
    <property type="entry name" value="DEHYDRATASE_SER_THR"/>
    <property type="match status" value="1"/>
</dbReference>
<dbReference type="PANTHER" id="PTHR48078:SF6">
    <property type="entry name" value="L-THREONINE DEHYDRATASE CATABOLIC TDCB"/>
    <property type="match status" value="1"/>
</dbReference>
<reference evidence="14" key="1">
    <citation type="submission" date="2022-12" db="EMBL/GenBank/DDBJ databases">
        <title>Isolation and characterisation of novel Methanocorpusculum spp. from native Australian herbivores indicates the genus is ancestrally host-associated.</title>
        <authorList>
            <person name="Volmer J.G."/>
            <person name="Soo R.M."/>
            <person name="Evans P.N."/>
            <person name="Hoedt E.C."/>
            <person name="Astorga Alsina A.L."/>
            <person name="Woodcroft B.J."/>
            <person name="Tyson G.W."/>
            <person name="Hugenholtz P."/>
            <person name="Morrison M."/>
        </authorList>
    </citation>
    <scope>NUCLEOTIDE SEQUENCE</scope>
    <source>
        <strain evidence="14">CW153</strain>
    </source>
</reference>
<evidence type="ECO:0000256" key="6">
    <source>
        <dbReference type="ARBA" id="ARBA00022605"/>
    </source>
</evidence>
<comment type="cofactor">
    <cofactor evidence="1 12">
        <name>pyridoxal 5'-phosphate</name>
        <dbReference type="ChEBI" id="CHEBI:597326"/>
    </cofactor>
</comment>
<comment type="similarity">
    <text evidence="3 12">Belongs to the threonine synthase family.</text>
</comment>
<evidence type="ECO:0000256" key="8">
    <source>
        <dbReference type="ARBA" id="ARBA00022898"/>
    </source>
</evidence>
<dbReference type="PANTHER" id="PTHR48078">
    <property type="entry name" value="THREONINE DEHYDRATASE, MITOCHONDRIAL-RELATED"/>
    <property type="match status" value="1"/>
</dbReference>
<evidence type="ECO:0000256" key="11">
    <source>
        <dbReference type="NCBIfam" id="TIGR00260"/>
    </source>
</evidence>
<keyword evidence="6 12" id="KW-0028">Amino-acid biosynthesis</keyword>
<dbReference type="NCBIfam" id="NF006050">
    <property type="entry name" value="PRK08197.1"/>
    <property type="match status" value="1"/>
</dbReference>
<evidence type="ECO:0000313" key="14">
    <source>
        <dbReference type="EMBL" id="MCZ0861974.1"/>
    </source>
</evidence>
<evidence type="ECO:0000256" key="2">
    <source>
        <dbReference type="ARBA" id="ARBA00004979"/>
    </source>
</evidence>
<evidence type="ECO:0000256" key="7">
    <source>
        <dbReference type="ARBA" id="ARBA00022697"/>
    </source>
</evidence>
<evidence type="ECO:0000256" key="4">
    <source>
        <dbReference type="ARBA" id="ARBA00013028"/>
    </source>
</evidence>
<keyword evidence="15" id="KW-1185">Reference proteome</keyword>
<gene>
    <name evidence="14" type="primary">thrC</name>
    <name evidence="14" type="ORF">O0S09_01730</name>
</gene>
<keyword evidence="9 12" id="KW-0456">Lyase</keyword>
<dbReference type="InterPro" id="IPR004450">
    <property type="entry name" value="Thr_synthase-like"/>
</dbReference>
<dbReference type="PIRSF" id="PIRSF038945">
    <property type="entry name" value="Thr_synthase"/>
    <property type="match status" value="1"/>
</dbReference>
<evidence type="ECO:0000256" key="1">
    <source>
        <dbReference type="ARBA" id="ARBA00001933"/>
    </source>
</evidence>
<comment type="pathway">
    <text evidence="2 12">Amino-acid biosynthesis; L-threonine biosynthesis; L-threonine from L-aspartate: step 5/5.</text>
</comment>
<name>A0ABT4IJQ7_9EURY</name>
<evidence type="ECO:0000256" key="9">
    <source>
        <dbReference type="ARBA" id="ARBA00023239"/>
    </source>
</evidence>
<dbReference type="Proteomes" id="UP001141336">
    <property type="component" value="Unassembled WGS sequence"/>
</dbReference>